<dbReference type="EMBL" id="JAMXFA010000007">
    <property type="protein sequence ID" value="MCT7977372.1"/>
    <property type="molecule type" value="Genomic_DNA"/>
</dbReference>
<organism evidence="6 7">
    <name type="scientific">Laspinema olomoucense D3b</name>
    <dbReference type="NCBI Taxonomy" id="2953688"/>
    <lineage>
        <taxon>Bacteria</taxon>
        <taxon>Bacillati</taxon>
        <taxon>Cyanobacteriota</taxon>
        <taxon>Cyanophyceae</taxon>
        <taxon>Oscillatoriophycideae</taxon>
        <taxon>Oscillatoriales</taxon>
        <taxon>Laspinemataceae</taxon>
        <taxon>Laspinema</taxon>
        <taxon>Laspinema olomoucense</taxon>
    </lineage>
</organism>
<comment type="similarity">
    <text evidence="2">Belongs to the prokaryotic sulfate-binding protein family.</text>
</comment>
<dbReference type="InterPro" id="IPR005669">
    <property type="entry name" value="Thiosulph/SO4-bd"/>
</dbReference>
<keyword evidence="3" id="KW-0813">Transport</keyword>
<protein>
    <submittedName>
        <fullName evidence="6">Sulfate ABC transporter substrate-binding protein</fullName>
    </submittedName>
</protein>
<reference evidence="6 7" key="1">
    <citation type="journal article" date="2022" name="Front. Microbiol.">
        <title>High genomic differentiation and limited gene flow indicate recent cryptic speciation within the genus Laspinema (cyanobacteria).</title>
        <authorList>
            <person name="Stanojkovic A."/>
            <person name="Skoupy S."/>
            <person name="Skaloud P."/>
            <person name="Dvorak P."/>
        </authorList>
    </citation>
    <scope>NUCLEOTIDE SEQUENCE [LARGE SCALE GENOMIC DNA]</scope>
    <source>
        <strain evidence="6 7">D3b</strain>
    </source>
</reference>
<name>A0ABT2N453_9CYAN</name>
<dbReference type="SUPFAM" id="SSF53850">
    <property type="entry name" value="Periplasmic binding protein-like II"/>
    <property type="match status" value="1"/>
</dbReference>
<dbReference type="PANTHER" id="PTHR30368:SF2">
    <property type="entry name" value="SULFATE-BINDING PROTEIN"/>
    <property type="match status" value="1"/>
</dbReference>
<evidence type="ECO:0000256" key="3">
    <source>
        <dbReference type="ARBA" id="ARBA00022448"/>
    </source>
</evidence>
<keyword evidence="4" id="KW-0732">Signal</keyword>
<dbReference type="NCBIfam" id="TIGR00971">
    <property type="entry name" value="3a0106s03"/>
    <property type="match status" value="1"/>
</dbReference>
<evidence type="ECO:0000313" key="7">
    <source>
        <dbReference type="Proteomes" id="UP001525961"/>
    </source>
</evidence>
<sequence length="376" mass="41969">MDLLHLPLARSHFFILLILAQIPRLSVEMSRFLSPNLFIRWVVAFLWGVSLSWALAACTGNLSNPNPLELTLVSYMVTPSAYQEIIPQFLETWNQQHDRKAVIRQSYGPSGTQTRTVLHGLDADVVALALALDIQQLEKEGLIEPGWEQEAPNNSIVTRSVATIATRPNNPKGIQTWADLAKEDVQIVLANPKTSGGARWSFLALWGSVTQTGGTPEQARAFTQKVYENAVVLSKDSREATDAFVEQRQGDVLVNYENEMILAGLNDRPVAYLVPQVNIAIENAVAVIDENVDKHGNRELAEAFVQYLFTPEAQTVFARYGFRPVEPTVESNQGDRFPIVNTPFTIEDLGGWDTIQRQFFDEGAVFDEIQASLYRP</sequence>
<dbReference type="RefSeq" id="WP_261234918.1">
    <property type="nucleotide sequence ID" value="NZ_JAMXFA010000007.1"/>
</dbReference>
<evidence type="ECO:0000256" key="2">
    <source>
        <dbReference type="ARBA" id="ARBA00006099"/>
    </source>
</evidence>
<evidence type="ECO:0000256" key="1">
    <source>
        <dbReference type="ARBA" id="ARBA00004418"/>
    </source>
</evidence>
<dbReference type="Pfam" id="PF13531">
    <property type="entry name" value="SBP_bac_11"/>
    <property type="match status" value="1"/>
</dbReference>
<accession>A0ABT2N453</accession>
<comment type="caution">
    <text evidence="6">The sequence shown here is derived from an EMBL/GenBank/DDBJ whole genome shotgun (WGS) entry which is preliminary data.</text>
</comment>
<dbReference type="InterPro" id="IPR034408">
    <property type="entry name" value="Sulphate/thiosulphate_BS"/>
</dbReference>
<comment type="subcellular location">
    <subcellularLocation>
        <location evidence="1">Periplasm</location>
    </subcellularLocation>
</comment>
<keyword evidence="5" id="KW-0574">Periplasm</keyword>
<evidence type="ECO:0000313" key="6">
    <source>
        <dbReference type="EMBL" id="MCT7977372.1"/>
    </source>
</evidence>
<evidence type="ECO:0000256" key="5">
    <source>
        <dbReference type="ARBA" id="ARBA00022764"/>
    </source>
</evidence>
<evidence type="ECO:0000256" key="4">
    <source>
        <dbReference type="ARBA" id="ARBA00022729"/>
    </source>
</evidence>
<dbReference type="PANTHER" id="PTHR30368">
    <property type="entry name" value="SULFATE-BINDING PROTEIN"/>
    <property type="match status" value="1"/>
</dbReference>
<keyword evidence="7" id="KW-1185">Reference proteome</keyword>
<dbReference type="CDD" id="cd01005">
    <property type="entry name" value="PBP2_CysP"/>
    <property type="match status" value="1"/>
</dbReference>
<gene>
    <name evidence="6" type="ORF">NG792_06615</name>
</gene>
<dbReference type="Gene3D" id="3.40.190.10">
    <property type="entry name" value="Periplasmic binding protein-like II"/>
    <property type="match status" value="2"/>
</dbReference>
<dbReference type="Proteomes" id="UP001525961">
    <property type="component" value="Unassembled WGS sequence"/>
</dbReference>
<dbReference type="PROSITE" id="PS00757">
    <property type="entry name" value="PROK_SULFATE_BIND_2"/>
    <property type="match status" value="1"/>
</dbReference>
<proteinExistence type="inferred from homology"/>